<dbReference type="InterPro" id="IPR037294">
    <property type="entry name" value="ABC_BtuC-like"/>
</dbReference>
<protein>
    <submittedName>
        <fullName evidence="9">Iron ABC transporter permease</fullName>
    </submittedName>
</protein>
<evidence type="ECO:0000256" key="8">
    <source>
        <dbReference type="SAM" id="Phobius"/>
    </source>
</evidence>
<dbReference type="CDD" id="cd06550">
    <property type="entry name" value="TM_ABC_iron-siderophores_like"/>
    <property type="match status" value="1"/>
</dbReference>
<sequence length="309" mass="31399">MVLGVMIGSVELTPTQVWQALTGSADPMTRAIVWEIRLPRVILGALAGAGLALAGLLMQVLVRNVLADPYVLGINSGASVGAAGAMLFGLGAQLGDYALQASAFAGALAASALIFALAGRGMSHLRLLMAGVAVGYALSAATSFLVFASDSAEGARSVMFWLLGSLGLARFGGPLLVVAVVVVTALAATMKYGPLLDALSLGDDTTHALGLNPEKLRKLALVGVCLLVGALVAMVGSIGFVGLIVPHVARRCAGAVHRRNAIITALLGAVLLVVADLAARTLMSPQELPIGIITALVGAPFLLILVRKL</sequence>
<dbReference type="AlphaFoldDB" id="A0A5C4U2E2"/>
<evidence type="ECO:0000256" key="3">
    <source>
        <dbReference type="ARBA" id="ARBA00022448"/>
    </source>
</evidence>
<evidence type="ECO:0000256" key="2">
    <source>
        <dbReference type="ARBA" id="ARBA00007935"/>
    </source>
</evidence>
<proteinExistence type="inferred from homology"/>
<dbReference type="Proteomes" id="UP000312032">
    <property type="component" value="Unassembled WGS sequence"/>
</dbReference>
<evidence type="ECO:0000313" key="10">
    <source>
        <dbReference type="Proteomes" id="UP000312032"/>
    </source>
</evidence>
<feature type="transmembrane region" description="Helical" evidence="8">
    <location>
        <begin position="160"/>
        <end position="188"/>
    </location>
</feature>
<feature type="transmembrane region" description="Helical" evidence="8">
    <location>
        <begin position="288"/>
        <end position="306"/>
    </location>
</feature>
<keyword evidence="7 8" id="KW-0472">Membrane</keyword>
<feature type="transmembrane region" description="Helical" evidence="8">
    <location>
        <begin position="38"/>
        <end position="58"/>
    </location>
</feature>
<dbReference type="FunFam" id="1.10.3470.10:FF:000001">
    <property type="entry name" value="Vitamin B12 ABC transporter permease BtuC"/>
    <property type="match status" value="1"/>
</dbReference>
<comment type="similarity">
    <text evidence="2">Belongs to the binding-protein-dependent transport system permease family. FecCD subfamily.</text>
</comment>
<feature type="transmembrane region" description="Helical" evidence="8">
    <location>
        <begin position="125"/>
        <end position="148"/>
    </location>
</feature>
<dbReference type="GO" id="GO:0005886">
    <property type="term" value="C:plasma membrane"/>
    <property type="evidence" value="ECO:0007669"/>
    <property type="project" value="UniProtKB-SubCell"/>
</dbReference>
<dbReference type="Gene3D" id="1.10.3470.10">
    <property type="entry name" value="ABC transporter involved in vitamin B12 uptake, BtuC"/>
    <property type="match status" value="1"/>
</dbReference>
<reference evidence="9 10" key="1">
    <citation type="submission" date="2019-06" db="EMBL/GenBank/DDBJ databases">
        <authorList>
            <person name="Li J."/>
        </authorList>
    </citation>
    <scope>NUCLEOTIDE SEQUENCE [LARGE SCALE GENOMIC DNA]</scope>
    <source>
        <strain evidence="9 10">LMG 28165</strain>
    </source>
</reference>
<evidence type="ECO:0000256" key="7">
    <source>
        <dbReference type="ARBA" id="ARBA00023136"/>
    </source>
</evidence>
<dbReference type="InterPro" id="IPR000522">
    <property type="entry name" value="ABC_transptr_permease_BtuC"/>
</dbReference>
<evidence type="ECO:0000256" key="5">
    <source>
        <dbReference type="ARBA" id="ARBA00022692"/>
    </source>
</evidence>
<comment type="caution">
    <text evidence="9">The sequence shown here is derived from an EMBL/GenBank/DDBJ whole genome shotgun (WGS) entry which is preliminary data.</text>
</comment>
<dbReference type="PANTHER" id="PTHR30472">
    <property type="entry name" value="FERRIC ENTEROBACTIN TRANSPORT SYSTEM PERMEASE PROTEIN"/>
    <property type="match status" value="1"/>
</dbReference>
<dbReference type="GO" id="GO:0033214">
    <property type="term" value="P:siderophore-iron import into cell"/>
    <property type="evidence" value="ECO:0007669"/>
    <property type="project" value="TreeGrafter"/>
</dbReference>
<keyword evidence="10" id="KW-1185">Reference proteome</keyword>
<dbReference type="PANTHER" id="PTHR30472:SF67">
    <property type="entry name" value="PERMEASE OF ABC TRANSPORTER-RELATED"/>
    <property type="match status" value="1"/>
</dbReference>
<evidence type="ECO:0000256" key="6">
    <source>
        <dbReference type="ARBA" id="ARBA00022989"/>
    </source>
</evidence>
<gene>
    <name evidence="9" type="ORF">FHE74_08340</name>
</gene>
<dbReference type="OrthoDB" id="9782305at2"/>
<evidence type="ECO:0000313" key="9">
    <source>
        <dbReference type="EMBL" id="TNL96117.1"/>
    </source>
</evidence>
<evidence type="ECO:0000256" key="1">
    <source>
        <dbReference type="ARBA" id="ARBA00004651"/>
    </source>
</evidence>
<feature type="transmembrane region" description="Helical" evidence="8">
    <location>
        <begin position="219"/>
        <end position="249"/>
    </location>
</feature>
<name>A0A5C4U2E2_9CORY</name>
<dbReference type="EMBL" id="VDHJ01000011">
    <property type="protein sequence ID" value="TNL96117.1"/>
    <property type="molecule type" value="Genomic_DNA"/>
</dbReference>
<dbReference type="GO" id="GO:0022857">
    <property type="term" value="F:transmembrane transporter activity"/>
    <property type="evidence" value="ECO:0007669"/>
    <property type="project" value="InterPro"/>
</dbReference>
<dbReference type="SUPFAM" id="SSF81345">
    <property type="entry name" value="ABC transporter involved in vitamin B12 uptake, BtuC"/>
    <property type="match status" value="1"/>
</dbReference>
<accession>A0A5C4U2E2</accession>
<organism evidence="9 10">
    <name type="scientific">Corynebacterium tapiri</name>
    <dbReference type="NCBI Taxonomy" id="1448266"/>
    <lineage>
        <taxon>Bacteria</taxon>
        <taxon>Bacillati</taxon>
        <taxon>Actinomycetota</taxon>
        <taxon>Actinomycetes</taxon>
        <taxon>Mycobacteriales</taxon>
        <taxon>Corynebacteriaceae</taxon>
        <taxon>Corynebacterium</taxon>
    </lineage>
</organism>
<keyword evidence="5 8" id="KW-0812">Transmembrane</keyword>
<feature type="transmembrane region" description="Helical" evidence="8">
    <location>
        <begin position="261"/>
        <end position="282"/>
    </location>
</feature>
<feature type="transmembrane region" description="Helical" evidence="8">
    <location>
        <begin position="70"/>
        <end position="90"/>
    </location>
</feature>
<comment type="subcellular location">
    <subcellularLocation>
        <location evidence="1">Cell membrane</location>
        <topology evidence="1">Multi-pass membrane protein</topology>
    </subcellularLocation>
</comment>
<evidence type="ECO:0000256" key="4">
    <source>
        <dbReference type="ARBA" id="ARBA00022475"/>
    </source>
</evidence>
<feature type="transmembrane region" description="Helical" evidence="8">
    <location>
        <begin position="97"/>
        <end position="119"/>
    </location>
</feature>
<dbReference type="Pfam" id="PF01032">
    <property type="entry name" value="FecCD"/>
    <property type="match status" value="1"/>
</dbReference>
<keyword evidence="3" id="KW-0813">Transport</keyword>
<keyword evidence="4" id="KW-1003">Cell membrane</keyword>
<keyword evidence="6 8" id="KW-1133">Transmembrane helix</keyword>